<keyword evidence="12" id="KW-0413">Isomerase</keyword>
<dbReference type="Gene3D" id="3.30.70.260">
    <property type="match status" value="1"/>
</dbReference>
<dbReference type="InterPro" id="IPR001086">
    <property type="entry name" value="Preph_deHydtase"/>
</dbReference>
<evidence type="ECO:0000256" key="6">
    <source>
        <dbReference type="ARBA" id="ARBA00023222"/>
    </source>
</evidence>
<dbReference type="Gene3D" id="3.40.190.10">
    <property type="entry name" value="Periplasmic binding protein-like II"/>
    <property type="match status" value="2"/>
</dbReference>
<dbReference type="PROSITE" id="PS51671">
    <property type="entry name" value="ACT"/>
    <property type="match status" value="1"/>
</dbReference>
<accession>A0A087E8I4</accession>
<dbReference type="GO" id="GO:0005737">
    <property type="term" value="C:cytoplasm"/>
    <property type="evidence" value="ECO:0007669"/>
    <property type="project" value="TreeGrafter"/>
</dbReference>
<dbReference type="AlphaFoldDB" id="A0A087E8I4"/>
<dbReference type="Proteomes" id="UP000029055">
    <property type="component" value="Unassembled WGS sequence"/>
</dbReference>
<evidence type="ECO:0000313" key="13">
    <source>
        <dbReference type="Proteomes" id="UP000029055"/>
    </source>
</evidence>
<evidence type="ECO:0000256" key="5">
    <source>
        <dbReference type="ARBA" id="ARBA00023141"/>
    </source>
</evidence>
<proteinExistence type="predicted"/>
<dbReference type="SUPFAM" id="SSF55021">
    <property type="entry name" value="ACT-like"/>
    <property type="match status" value="1"/>
</dbReference>
<dbReference type="Pfam" id="PF00800">
    <property type="entry name" value="PDT"/>
    <property type="match status" value="2"/>
</dbReference>
<name>A0A087E8I4_9BIFI</name>
<keyword evidence="4" id="KW-0028">Amino-acid biosynthesis</keyword>
<keyword evidence="13" id="KW-1185">Reference proteome</keyword>
<comment type="caution">
    <text evidence="12">The sequence shown here is derived from an EMBL/GenBank/DDBJ whole genome shotgun (WGS) entry which is preliminary data.</text>
</comment>
<dbReference type="SUPFAM" id="SSF53850">
    <property type="entry name" value="Periplasmic binding protein-like II"/>
    <property type="match status" value="2"/>
</dbReference>
<dbReference type="UniPathway" id="UPA00121">
    <property type="reaction ID" value="UER00345"/>
</dbReference>
<dbReference type="InterPro" id="IPR045865">
    <property type="entry name" value="ACT-like_dom_sf"/>
</dbReference>
<sequence length="463" mass="50005">MAKQALYYLGPQGTFTHQAAADAERALQAYAPEGTELIAAEDVPAIIRMVQGGRGWGVIAWENNVEGYVVPNLDALIDVQGVAGFARIGADIAFDAFTLADDPAASPMSPVAAGSVAGSDDMPRNDRTHNDQAHEGQAASATPNVDAPARLEVSAHPHGLAQCRRFIERYQLLPVPATSNAAACRDLKPGRIALGPAICGPLYGLHTFAEQVQDYQGARTEFLVLGPRDEAPDLLQAARAQGVAEFESIIAFIPLSTGPGVLANLLDVLRDAGLNMTSFISRPIKGHDGTYSFIATIDAAPWQDSLCEVLAEVVDHGDWVKTLAVYPRRERPNPPVDAWMLPTGGVHVATGAMPAAVLPAEAMLDEDAQRNDMQRGEVRQGASRRETMQRGEVQRGEVQRGERQRGEVQRGEAQRGEAPDELAEPTELFEPSEAACEASARTRRMARMDDWQHTAATRRELLW</sequence>
<dbReference type="PANTHER" id="PTHR21022:SF19">
    <property type="entry name" value="PREPHENATE DEHYDRATASE-RELATED"/>
    <property type="match status" value="1"/>
</dbReference>
<evidence type="ECO:0000256" key="8">
    <source>
        <dbReference type="ARBA" id="ARBA00047848"/>
    </source>
</evidence>
<keyword evidence="6" id="KW-0584">Phenylalanine biosynthesis</keyword>
<evidence type="ECO:0000256" key="1">
    <source>
        <dbReference type="ARBA" id="ARBA00004741"/>
    </source>
</evidence>
<evidence type="ECO:0000256" key="4">
    <source>
        <dbReference type="ARBA" id="ARBA00022605"/>
    </source>
</evidence>
<feature type="compositionally biased region" description="Basic and acidic residues" evidence="9">
    <location>
        <begin position="121"/>
        <end position="134"/>
    </location>
</feature>
<feature type="region of interest" description="Disordered" evidence="9">
    <location>
        <begin position="108"/>
        <end position="145"/>
    </location>
</feature>
<evidence type="ECO:0000259" key="10">
    <source>
        <dbReference type="PROSITE" id="PS51171"/>
    </source>
</evidence>
<gene>
    <name evidence="12" type="ORF">BISU_1123</name>
</gene>
<comment type="pathway">
    <text evidence="1">Amino-acid biosynthesis; L-phenylalanine biosynthesis; phenylpyruvate from prephenate: step 1/1.</text>
</comment>
<evidence type="ECO:0000256" key="3">
    <source>
        <dbReference type="ARBA" id="ARBA00021872"/>
    </source>
</evidence>
<comment type="catalytic activity">
    <reaction evidence="8">
        <text>prephenate + H(+) = 3-phenylpyruvate + CO2 + H2O</text>
        <dbReference type="Rhea" id="RHEA:21648"/>
        <dbReference type="ChEBI" id="CHEBI:15377"/>
        <dbReference type="ChEBI" id="CHEBI:15378"/>
        <dbReference type="ChEBI" id="CHEBI:16526"/>
        <dbReference type="ChEBI" id="CHEBI:18005"/>
        <dbReference type="ChEBI" id="CHEBI:29934"/>
        <dbReference type="EC" id="4.2.1.51"/>
    </reaction>
</comment>
<protein>
    <recommendedName>
        <fullName evidence="3">Prephenate dehydratase</fullName>
        <ecNumber evidence="2">4.2.1.51</ecNumber>
    </recommendedName>
</protein>
<dbReference type="STRING" id="77635.BISU_1123"/>
<evidence type="ECO:0000313" key="12">
    <source>
        <dbReference type="EMBL" id="KFJ04085.1"/>
    </source>
</evidence>
<keyword evidence="5" id="KW-0057">Aromatic amino acid biosynthesis</keyword>
<dbReference type="OrthoDB" id="9802281at2"/>
<reference evidence="12 13" key="1">
    <citation type="submission" date="2014-03" db="EMBL/GenBank/DDBJ databases">
        <title>Genomics of Bifidobacteria.</title>
        <authorList>
            <person name="Ventura M."/>
            <person name="Milani C."/>
            <person name="Lugli G.A."/>
        </authorList>
    </citation>
    <scope>NUCLEOTIDE SEQUENCE [LARGE SCALE GENOMIC DNA]</scope>
    <source>
        <strain evidence="12 13">LMG 11597</strain>
    </source>
</reference>
<evidence type="ECO:0000256" key="2">
    <source>
        <dbReference type="ARBA" id="ARBA00013147"/>
    </source>
</evidence>
<dbReference type="GO" id="GO:0009094">
    <property type="term" value="P:L-phenylalanine biosynthetic process"/>
    <property type="evidence" value="ECO:0007669"/>
    <property type="project" value="UniProtKB-UniPathway"/>
</dbReference>
<dbReference type="CDD" id="cd04905">
    <property type="entry name" value="ACT_CM-PDT"/>
    <property type="match status" value="1"/>
</dbReference>
<dbReference type="GO" id="GO:0004664">
    <property type="term" value="F:prephenate dehydratase activity"/>
    <property type="evidence" value="ECO:0007669"/>
    <property type="project" value="UniProtKB-EC"/>
</dbReference>
<evidence type="ECO:0000256" key="7">
    <source>
        <dbReference type="ARBA" id="ARBA00023239"/>
    </source>
</evidence>
<organism evidence="12 13">
    <name type="scientific">Bifidobacterium subtile</name>
    <dbReference type="NCBI Taxonomy" id="77635"/>
    <lineage>
        <taxon>Bacteria</taxon>
        <taxon>Bacillati</taxon>
        <taxon>Actinomycetota</taxon>
        <taxon>Actinomycetes</taxon>
        <taxon>Bifidobacteriales</taxon>
        <taxon>Bifidobacteriaceae</taxon>
        <taxon>Bifidobacterium</taxon>
    </lineage>
</organism>
<dbReference type="EMBL" id="JGZR01000005">
    <property type="protein sequence ID" value="KFJ04085.1"/>
    <property type="molecule type" value="Genomic_DNA"/>
</dbReference>
<evidence type="ECO:0000256" key="9">
    <source>
        <dbReference type="SAM" id="MobiDB-lite"/>
    </source>
</evidence>
<dbReference type="InterPro" id="IPR002912">
    <property type="entry name" value="ACT_dom"/>
</dbReference>
<dbReference type="eggNOG" id="COG0077">
    <property type="taxonomic scope" value="Bacteria"/>
</dbReference>
<feature type="region of interest" description="Disordered" evidence="9">
    <location>
        <begin position="366"/>
        <end position="441"/>
    </location>
</feature>
<dbReference type="PROSITE" id="PS51171">
    <property type="entry name" value="PREPHENATE_DEHYDR_3"/>
    <property type="match status" value="1"/>
</dbReference>
<evidence type="ECO:0000259" key="11">
    <source>
        <dbReference type="PROSITE" id="PS51671"/>
    </source>
</evidence>
<dbReference type="PANTHER" id="PTHR21022">
    <property type="entry name" value="PREPHENATE DEHYDRATASE P PROTEIN"/>
    <property type="match status" value="1"/>
</dbReference>
<keyword evidence="7 12" id="KW-0456">Lyase</keyword>
<dbReference type="GO" id="GO:0016853">
    <property type="term" value="F:isomerase activity"/>
    <property type="evidence" value="ECO:0007669"/>
    <property type="project" value="UniProtKB-KW"/>
</dbReference>
<feature type="domain" description="Prephenate dehydratase" evidence="10">
    <location>
        <begin position="5"/>
        <end position="227"/>
    </location>
</feature>
<feature type="compositionally biased region" description="Basic and acidic residues" evidence="9">
    <location>
        <begin position="367"/>
        <end position="418"/>
    </location>
</feature>
<feature type="domain" description="ACT" evidence="11">
    <location>
        <begin position="250"/>
        <end position="328"/>
    </location>
</feature>
<dbReference type="EC" id="4.2.1.51" evidence="2"/>